<evidence type="ECO:0000313" key="3">
    <source>
        <dbReference type="EMBL" id="AQQ09197.1"/>
    </source>
</evidence>
<dbReference type="RefSeq" id="WP_077539722.1">
    <property type="nucleotide sequence ID" value="NZ_CP019633.1"/>
</dbReference>
<dbReference type="KEGG" id="pbu:L21SP3_00998"/>
<sequence length="408" mass="45886" precursor="true">MKVYLKILLAGAALLTAGCGKTADSTKANIQSPAPNSSEAVSQESSLTIMLENLPAVESVEMWENAFADGGITIKTEHYAVHSTLKDFLLTRRIPLFLETLHSRFQDVTGISEVSRRQSEIYIFAEREQWELFTEGFTAEYWTYFKNIKNGAFYHNGVCAAYNLGLNKTLSLLGHECWHQFSRRHFRYQLPAWIDEGMAISFEGVRFTDGGFDFNPKYNKLRIQGLKEAAADNYEISFTELLTINPTSLFKNPNPEKTNAYYSKLYSFVRFLMEYDKANYASKLFNLIQDGAKGRWGISRNILVNLEDRNAALNTALNRKAGVAVFEEYFGSDYEKMEKQYRTFSYSLITKSSGKNADNGELDSPGLSRYNKGGRNTGNKSAGGSFKGFGEKPGLGGFGSNKDTQPRL</sequence>
<proteinExistence type="predicted"/>
<dbReference type="Proteomes" id="UP000188273">
    <property type="component" value="Chromosome"/>
</dbReference>
<keyword evidence="4" id="KW-1185">Reference proteome</keyword>
<name>A0A1Q2HP21_9BACT</name>
<evidence type="ECO:0000313" key="4">
    <source>
        <dbReference type="Proteomes" id="UP000188273"/>
    </source>
</evidence>
<feature type="region of interest" description="Disordered" evidence="1">
    <location>
        <begin position="355"/>
        <end position="408"/>
    </location>
</feature>
<dbReference type="STRING" id="1940790.L21SP3_00998"/>
<organism evidence="3 4">
    <name type="scientific">Sedimentisphaera cyanobacteriorum</name>
    <dbReference type="NCBI Taxonomy" id="1940790"/>
    <lineage>
        <taxon>Bacteria</taxon>
        <taxon>Pseudomonadati</taxon>
        <taxon>Planctomycetota</taxon>
        <taxon>Phycisphaerae</taxon>
        <taxon>Sedimentisphaerales</taxon>
        <taxon>Sedimentisphaeraceae</taxon>
        <taxon>Sedimentisphaera</taxon>
    </lineage>
</organism>
<reference evidence="4" key="1">
    <citation type="submission" date="2017-02" db="EMBL/GenBank/DDBJ databases">
        <title>Comparative genomics and description of representatives of a novel lineage of planctomycetes thriving in anoxic sediments.</title>
        <authorList>
            <person name="Spring S."/>
            <person name="Bunk B."/>
            <person name="Sproer C."/>
            <person name="Klenk H.-P."/>
        </authorList>
    </citation>
    <scope>NUCLEOTIDE SEQUENCE [LARGE SCALE GENOMIC DNA]</scope>
    <source>
        <strain evidence="4">L21-RPul-D3</strain>
    </source>
</reference>
<keyword evidence="2" id="KW-0732">Signal</keyword>
<accession>A0A1Q2HP21</accession>
<dbReference type="OrthoDB" id="272922at2"/>
<feature type="compositionally biased region" description="Gly residues" evidence="1">
    <location>
        <begin position="385"/>
        <end position="399"/>
    </location>
</feature>
<evidence type="ECO:0008006" key="5">
    <source>
        <dbReference type="Google" id="ProtNLM"/>
    </source>
</evidence>
<protein>
    <recommendedName>
        <fullName evidence="5">DUF1570 domain-containing protein</fullName>
    </recommendedName>
</protein>
<dbReference type="AlphaFoldDB" id="A0A1Q2HP21"/>
<feature type="chain" id="PRO_5010264669" description="DUF1570 domain-containing protein" evidence="2">
    <location>
        <begin position="24"/>
        <end position="408"/>
    </location>
</feature>
<evidence type="ECO:0000256" key="1">
    <source>
        <dbReference type="SAM" id="MobiDB-lite"/>
    </source>
</evidence>
<dbReference type="PROSITE" id="PS51257">
    <property type="entry name" value="PROKAR_LIPOPROTEIN"/>
    <property type="match status" value="1"/>
</dbReference>
<dbReference type="EMBL" id="CP019633">
    <property type="protein sequence ID" value="AQQ09197.1"/>
    <property type="molecule type" value="Genomic_DNA"/>
</dbReference>
<feature type="signal peptide" evidence="2">
    <location>
        <begin position="1"/>
        <end position="23"/>
    </location>
</feature>
<gene>
    <name evidence="3" type="ORF">L21SP3_00998</name>
</gene>
<evidence type="ECO:0000256" key="2">
    <source>
        <dbReference type="SAM" id="SignalP"/>
    </source>
</evidence>